<dbReference type="EMBL" id="JACVXA010000036">
    <property type="protein sequence ID" value="MBE3638993.1"/>
    <property type="molecule type" value="Genomic_DNA"/>
</dbReference>
<proteinExistence type="predicted"/>
<name>A0A8J6YZY6_9RHOB</name>
<dbReference type="Proteomes" id="UP000609121">
    <property type="component" value="Unassembled WGS sequence"/>
</dbReference>
<keyword evidence="1" id="KW-1133">Transmembrane helix</keyword>
<dbReference type="RefSeq" id="WP_193183196.1">
    <property type="nucleotide sequence ID" value="NZ_JACVXA010000036.1"/>
</dbReference>
<keyword evidence="1" id="KW-0472">Membrane</keyword>
<dbReference type="AlphaFoldDB" id="A0A8J6YZY6"/>
<keyword evidence="3" id="KW-1185">Reference proteome</keyword>
<evidence type="ECO:0000256" key="1">
    <source>
        <dbReference type="SAM" id="Phobius"/>
    </source>
</evidence>
<reference evidence="2" key="1">
    <citation type="submission" date="2020-09" db="EMBL/GenBank/DDBJ databases">
        <title>A novel bacterium of genus Mangrovicoccus, isolated from South China Sea.</title>
        <authorList>
            <person name="Huang H."/>
            <person name="Mo K."/>
            <person name="Hu Y."/>
        </authorList>
    </citation>
    <scope>NUCLEOTIDE SEQUENCE</scope>
    <source>
        <strain evidence="2">HB182678</strain>
    </source>
</reference>
<accession>A0A8J6YZY6</accession>
<gene>
    <name evidence="2" type="ORF">ICN82_12345</name>
</gene>
<sequence>MKKVWAFLCVVGFTGFWAYGLAILAALFGEKIFSPMELVISLAGAALGLYARYRLKRHTPSMHGRRAAARVRMEREYLESARG</sequence>
<keyword evidence="1" id="KW-0812">Transmembrane</keyword>
<organism evidence="2 3">
    <name type="scientific">Mangrovicoccus algicola</name>
    <dbReference type="NCBI Taxonomy" id="2771008"/>
    <lineage>
        <taxon>Bacteria</taxon>
        <taxon>Pseudomonadati</taxon>
        <taxon>Pseudomonadota</taxon>
        <taxon>Alphaproteobacteria</taxon>
        <taxon>Rhodobacterales</taxon>
        <taxon>Paracoccaceae</taxon>
        <taxon>Mangrovicoccus</taxon>
    </lineage>
</organism>
<feature type="transmembrane region" description="Helical" evidence="1">
    <location>
        <begin position="32"/>
        <end position="53"/>
    </location>
</feature>
<evidence type="ECO:0000313" key="2">
    <source>
        <dbReference type="EMBL" id="MBE3638993.1"/>
    </source>
</evidence>
<evidence type="ECO:0000313" key="3">
    <source>
        <dbReference type="Proteomes" id="UP000609121"/>
    </source>
</evidence>
<comment type="caution">
    <text evidence="2">The sequence shown here is derived from an EMBL/GenBank/DDBJ whole genome shotgun (WGS) entry which is preliminary data.</text>
</comment>
<protein>
    <submittedName>
        <fullName evidence="2">Uncharacterized protein</fullName>
    </submittedName>
</protein>